<evidence type="ECO:0000256" key="4">
    <source>
        <dbReference type="ARBA" id="ARBA00010878"/>
    </source>
</evidence>
<evidence type="ECO:0000256" key="1">
    <source>
        <dbReference type="ARBA" id="ARBA00004408"/>
    </source>
</evidence>
<name>A0ABD2VY80_9HYME</name>
<dbReference type="PANTHER" id="PTHR12928:SF0">
    <property type="entry name" value="FSHD REGION GENE 1"/>
    <property type="match status" value="1"/>
</dbReference>
<evidence type="ECO:0000256" key="9">
    <source>
        <dbReference type="ARBA" id="ARBA00023242"/>
    </source>
</evidence>
<dbReference type="FunFam" id="2.80.10.50:FF:000061">
    <property type="entry name" value="Protein FRG1"/>
    <property type="match status" value="1"/>
</dbReference>
<evidence type="ECO:0000256" key="11">
    <source>
        <dbReference type="SAM" id="MobiDB-lite"/>
    </source>
</evidence>
<comment type="caution">
    <text evidence="12">The sequence shown here is derived from an EMBL/GenBank/DDBJ whole genome shotgun (WGS) entry which is preliminary data.</text>
</comment>
<protein>
    <recommendedName>
        <fullName evidence="10">Protein FRG1 homolog</fullName>
    </recommendedName>
</protein>
<dbReference type="InterPro" id="IPR010414">
    <property type="entry name" value="FRG1"/>
</dbReference>
<evidence type="ECO:0000313" key="12">
    <source>
        <dbReference type="EMBL" id="KAL3385690.1"/>
    </source>
</evidence>
<keyword evidence="9" id="KW-0539">Nucleus</keyword>
<keyword evidence="13" id="KW-1185">Reference proteome</keyword>
<dbReference type="CDD" id="cd23338">
    <property type="entry name" value="beta-trefoil_FSCN_FRG1"/>
    <property type="match status" value="1"/>
</dbReference>
<evidence type="ECO:0000256" key="3">
    <source>
        <dbReference type="ARBA" id="ARBA00004604"/>
    </source>
</evidence>
<dbReference type="PANTHER" id="PTHR12928">
    <property type="entry name" value="FRG1 PROTEIN"/>
    <property type="match status" value="1"/>
</dbReference>
<keyword evidence="7" id="KW-0517">Myogenesis</keyword>
<feature type="compositionally biased region" description="Basic and acidic residues" evidence="11">
    <location>
        <begin position="28"/>
        <end position="40"/>
    </location>
</feature>
<dbReference type="Gene3D" id="2.80.10.50">
    <property type="match status" value="1"/>
</dbReference>
<keyword evidence="5" id="KW-0963">Cytoplasm</keyword>
<evidence type="ECO:0000313" key="13">
    <source>
        <dbReference type="Proteomes" id="UP001627154"/>
    </source>
</evidence>
<dbReference type="GO" id="GO:0015030">
    <property type="term" value="C:Cajal body"/>
    <property type="evidence" value="ECO:0007669"/>
    <property type="project" value="UniProtKB-SubCell"/>
</dbReference>
<evidence type="ECO:0000256" key="6">
    <source>
        <dbReference type="ARBA" id="ARBA00022517"/>
    </source>
</evidence>
<reference evidence="12 13" key="1">
    <citation type="journal article" date="2024" name="bioRxiv">
        <title>A reference genome for Trichogramma kaykai: A tiny desert-dwelling parasitoid wasp with competing sex-ratio distorters.</title>
        <authorList>
            <person name="Culotta J."/>
            <person name="Lindsey A.R."/>
        </authorList>
    </citation>
    <scope>NUCLEOTIDE SEQUENCE [LARGE SCALE GENOMIC DNA]</scope>
    <source>
        <strain evidence="12 13">KSX58</strain>
    </source>
</reference>
<evidence type="ECO:0000256" key="10">
    <source>
        <dbReference type="ARBA" id="ARBA00072064"/>
    </source>
</evidence>
<evidence type="ECO:0000256" key="7">
    <source>
        <dbReference type="ARBA" id="ARBA00022541"/>
    </source>
</evidence>
<comment type="subcellular location">
    <subcellularLocation>
        <location evidence="2">Cytoplasm</location>
    </subcellularLocation>
    <subcellularLocation>
        <location evidence="1">Nucleus</location>
        <location evidence="1">Cajal body</location>
    </subcellularLocation>
    <subcellularLocation>
        <location evidence="3">Nucleus</location>
        <location evidence="3">Nucleolus</location>
    </subcellularLocation>
</comment>
<evidence type="ECO:0000256" key="8">
    <source>
        <dbReference type="ARBA" id="ARBA00022552"/>
    </source>
</evidence>
<comment type="similarity">
    <text evidence="4">Belongs to the FRG1 family.</text>
</comment>
<evidence type="ECO:0000256" key="2">
    <source>
        <dbReference type="ARBA" id="ARBA00004496"/>
    </source>
</evidence>
<accession>A0ABD2VY80</accession>
<dbReference type="AlphaFoldDB" id="A0ABD2VY80"/>
<proteinExistence type="inferred from homology"/>
<evidence type="ECO:0000256" key="5">
    <source>
        <dbReference type="ARBA" id="ARBA00022490"/>
    </source>
</evidence>
<dbReference type="GO" id="GO:0006364">
    <property type="term" value="P:rRNA processing"/>
    <property type="evidence" value="ECO:0007669"/>
    <property type="project" value="UniProtKB-KW"/>
</dbReference>
<keyword evidence="8" id="KW-0698">rRNA processing</keyword>
<sequence length="259" mass="29518">MSEYEQVRKKKLVLKGEKPKTKKRKRSKVDGDKKGEVEVDHDSIKHGGWSKISDLTELTPTVAIEFRDRCYLKALDNGLFTLGAPHDEGEGPSPEEILTAFVLNDTKISLKSGYGMYLSVDKKERVVARTEAVGALEQWEPIFQDGKVAILGSTGCFISVDEDDDIICNKKTAGPMEYCQIRHLAKKEEDPYKDVPQEEQGTLEDIEVNYVKKFQKFQDKKMRLSKDKVSVLKKAKDEGQLHETLLDRRSKMKADRYCK</sequence>
<dbReference type="GO" id="GO:0005730">
    <property type="term" value="C:nucleolus"/>
    <property type="evidence" value="ECO:0007669"/>
    <property type="project" value="UniProtKB-SubCell"/>
</dbReference>
<feature type="region of interest" description="Disordered" evidence="11">
    <location>
        <begin position="1"/>
        <end position="40"/>
    </location>
</feature>
<dbReference type="EMBL" id="JBJJXI010000153">
    <property type="protein sequence ID" value="KAL3385690.1"/>
    <property type="molecule type" value="Genomic_DNA"/>
</dbReference>
<dbReference type="Pfam" id="PF06229">
    <property type="entry name" value="FRG1"/>
    <property type="match status" value="1"/>
</dbReference>
<keyword evidence="6" id="KW-0690">Ribosome biogenesis</keyword>
<dbReference type="Proteomes" id="UP001627154">
    <property type="component" value="Unassembled WGS sequence"/>
</dbReference>
<dbReference type="GO" id="GO:0007517">
    <property type="term" value="P:muscle organ development"/>
    <property type="evidence" value="ECO:0007669"/>
    <property type="project" value="UniProtKB-KW"/>
</dbReference>
<dbReference type="GO" id="GO:0005737">
    <property type="term" value="C:cytoplasm"/>
    <property type="evidence" value="ECO:0007669"/>
    <property type="project" value="UniProtKB-SubCell"/>
</dbReference>
<organism evidence="12 13">
    <name type="scientific">Trichogramma kaykai</name>
    <dbReference type="NCBI Taxonomy" id="54128"/>
    <lineage>
        <taxon>Eukaryota</taxon>
        <taxon>Metazoa</taxon>
        <taxon>Ecdysozoa</taxon>
        <taxon>Arthropoda</taxon>
        <taxon>Hexapoda</taxon>
        <taxon>Insecta</taxon>
        <taxon>Pterygota</taxon>
        <taxon>Neoptera</taxon>
        <taxon>Endopterygota</taxon>
        <taxon>Hymenoptera</taxon>
        <taxon>Apocrita</taxon>
        <taxon>Proctotrupomorpha</taxon>
        <taxon>Chalcidoidea</taxon>
        <taxon>Trichogrammatidae</taxon>
        <taxon>Trichogramma</taxon>
    </lineage>
</organism>
<dbReference type="SUPFAM" id="SSF50405">
    <property type="entry name" value="Actin-crosslinking proteins"/>
    <property type="match status" value="1"/>
</dbReference>
<gene>
    <name evidence="12" type="ORF">TKK_018744</name>
</gene>
<dbReference type="InterPro" id="IPR008999">
    <property type="entry name" value="Actin-crosslinking"/>
</dbReference>